<dbReference type="GeneID" id="20231597"/>
<comment type="PTM">
    <text evidence="7 8">Topaquinone (TPQ) is generated by copper-dependent autoxidation of a specific tyrosyl residue.</text>
</comment>
<keyword evidence="12" id="KW-1185">Reference proteome</keyword>
<dbReference type="PROSITE" id="PS01164">
    <property type="entry name" value="COPPER_AMINE_OXID_1"/>
    <property type="match status" value="1"/>
</dbReference>
<dbReference type="PANTHER" id="PTHR10638">
    <property type="entry name" value="COPPER AMINE OXIDASE"/>
    <property type="match status" value="1"/>
</dbReference>
<dbReference type="HOGENOM" id="CLU_015739_1_0_1"/>
<dbReference type="Gene3D" id="3.10.450.40">
    <property type="match status" value="2"/>
</dbReference>
<feature type="domain" description="Copper amine oxidase catalytic" evidence="9">
    <location>
        <begin position="318"/>
        <end position="727"/>
    </location>
</feature>
<dbReference type="PROSITE" id="PS01165">
    <property type="entry name" value="COPPER_AMINE_OXID_2"/>
    <property type="match status" value="1"/>
</dbReference>
<feature type="modified residue" description="2',4',5'-topaquinone" evidence="7">
    <location>
        <position position="477"/>
    </location>
</feature>
<organism evidence="11 12">
    <name type="scientific">Lottia gigantea</name>
    <name type="common">Giant owl limpet</name>
    <dbReference type="NCBI Taxonomy" id="225164"/>
    <lineage>
        <taxon>Eukaryota</taxon>
        <taxon>Metazoa</taxon>
        <taxon>Spiralia</taxon>
        <taxon>Lophotrochozoa</taxon>
        <taxon>Mollusca</taxon>
        <taxon>Gastropoda</taxon>
        <taxon>Patellogastropoda</taxon>
        <taxon>Lottioidea</taxon>
        <taxon>Lottiidae</taxon>
        <taxon>Lottia</taxon>
    </lineage>
</organism>
<feature type="domain" description="Copper amine oxidase N2-terminal" evidence="10">
    <location>
        <begin position="79"/>
        <end position="144"/>
    </location>
</feature>
<dbReference type="GO" id="GO:0005886">
    <property type="term" value="C:plasma membrane"/>
    <property type="evidence" value="ECO:0007669"/>
    <property type="project" value="TreeGrafter"/>
</dbReference>
<feature type="active site" description="Schiff-base intermediate with substrate; via topaquinone" evidence="6">
    <location>
        <position position="477"/>
    </location>
</feature>
<dbReference type="CTD" id="20231597"/>
<dbReference type="InterPro" id="IPR000269">
    <property type="entry name" value="Cu_amine_oxidase"/>
</dbReference>
<evidence type="ECO:0000313" key="12">
    <source>
        <dbReference type="Proteomes" id="UP000030746"/>
    </source>
</evidence>
<protein>
    <recommendedName>
        <fullName evidence="8">Amine oxidase</fullName>
        <ecNumber evidence="8">1.4.3.-</ecNumber>
    </recommendedName>
</protein>
<sequence length="789" mass="90302">MIVSILFGLIALGLLVALLVVIFRIGHENPKESDICEGDESIDVSESPDPGVFHDLTKSELRSLQDYLYSDKAKNLNLVRPSKAVTNSSYVYLTDLLPLDKAEVLRYLDNNGPKPLRRARVIIFRGDLSPPIVEEYIVEPFPKPSRHRLFSISTRPDQIPYAYRPVGIVEFSAVYEILVDLDNTLGSILKESYDATISNCGDKCLNFYPHPVSSAISQKDVRKMWFEACHNAPYYMLHPVDFAVLVNVDGSDASKYHIEKIIYHKESFDTAEDLKTKYYDGSMVTKSKIPFPEVNKNLFSNLDYKGDETKKNKRAPLLVEPDGKRYEIKHRQVKYMDWKFDFRMSPLTGPQIYNIMYGNDRIAYEVGLQEIIVFYSGANPATRMTDFVDSGALIGTHSKSLIPGADCPETATFMSASFLSEVTEEPHTNERAFCIFEQNTGVPLKRHLSYAISEGGFYGGVMDNVLILRTILTIVNYDYIFDFIFHQNGAMEVRAVSTGYIYTTFHSPEEDKYGFKLNKNIIGNMHHHNFHFKADLDVLGTSNRYETLDILTEDADNSMWTGIEGDVYNQIYYQRNLKNTERQAAYKFNFDTPKYHIIHNGDKRTRYDAPRAYRIHINGMSKQTLKEDQGNEGTVKWARYQLAVTKYKKDEFGSSSPYKMFDARSPIVDFKTYIDDDENIVDEDLVLWLTMGVHHIPHTEDLPITPTPGAHLSFALLPYNYFDIDPSVHSPDTITVAHKDKAKPEEGVLYRLYSNASRNTCRLHYKDFQSDYISNPDLVLQSKNKKGLF</sequence>
<dbReference type="InterPro" id="IPR015800">
    <property type="entry name" value="Cu_amine_oxidase_N2"/>
</dbReference>
<evidence type="ECO:0000256" key="8">
    <source>
        <dbReference type="RuleBase" id="RU000672"/>
    </source>
</evidence>
<evidence type="ECO:0000256" key="2">
    <source>
        <dbReference type="ARBA" id="ARBA00022723"/>
    </source>
</evidence>
<evidence type="ECO:0000256" key="7">
    <source>
        <dbReference type="PIRSR" id="PIRSR600269-51"/>
    </source>
</evidence>
<evidence type="ECO:0000259" key="10">
    <source>
        <dbReference type="Pfam" id="PF02727"/>
    </source>
</evidence>
<dbReference type="InterPro" id="IPR015798">
    <property type="entry name" value="Cu_amine_oxidase_C"/>
</dbReference>
<keyword evidence="5 8" id="KW-0186">Copper</keyword>
<accession>V3ZSM2</accession>
<dbReference type="Gene3D" id="2.70.98.20">
    <property type="entry name" value="Copper amine oxidase, catalytic domain"/>
    <property type="match status" value="1"/>
</dbReference>
<dbReference type="EC" id="1.4.3.-" evidence="8"/>
<reference evidence="11 12" key="1">
    <citation type="journal article" date="2013" name="Nature">
        <title>Insights into bilaterian evolution from three spiralian genomes.</title>
        <authorList>
            <person name="Simakov O."/>
            <person name="Marletaz F."/>
            <person name="Cho S.J."/>
            <person name="Edsinger-Gonzales E."/>
            <person name="Havlak P."/>
            <person name="Hellsten U."/>
            <person name="Kuo D.H."/>
            <person name="Larsson T."/>
            <person name="Lv J."/>
            <person name="Arendt D."/>
            <person name="Savage R."/>
            <person name="Osoegawa K."/>
            <person name="de Jong P."/>
            <person name="Grimwood J."/>
            <person name="Chapman J.A."/>
            <person name="Shapiro H."/>
            <person name="Aerts A."/>
            <person name="Otillar R.P."/>
            <person name="Terry A.Y."/>
            <person name="Boore J.L."/>
            <person name="Grigoriev I.V."/>
            <person name="Lindberg D.R."/>
            <person name="Seaver E.C."/>
            <person name="Weisblat D.A."/>
            <person name="Putnam N.H."/>
            <person name="Rokhsar D.S."/>
        </authorList>
    </citation>
    <scope>NUCLEOTIDE SEQUENCE [LARGE SCALE GENOMIC DNA]</scope>
</reference>
<keyword evidence="4 8" id="KW-0560">Oxidoreductase</keyword>
<dbReference type="FunFam" id="2.70.98.20:FF:000002">
    <property type="entry name" value="Amine oxidase"/>
    <property type="match status" value="1"/>
</dbReference>
<name>V3ZSM2_LOTGI</name>
<feature type="active site" description="Proton acceptor" evidence="6">
    <location>
        <position position="389"/>
    </location>
</feature>
<evidence type="ECO:0000313" key="11">
    <source>
        <dbReference type="EMBL" id="ESO94443.1"/>
    </source>
</evidence>
<gene>
    <name evidence="11" type="ORF">LOTGIDRAFT_118238</name>
</gene>
<keyword evidence="3 6" id="KW-0801">TPQ</keyword>
<evidence type="ECO:0000259" key="9">
    <source>
        <dbReference type="Pfam" id="PF01179"/>
    </source>
</evidence>
<dbReference type="EMBL" id="KB201802">
    <property type="protein sequence ID" value="ESO94443.1"/>
    <property type="molecule type" value="Genomic_DNA"/>
</dbReference>
<dbReference type="KEGG" id="lgi:LOTGIDRAFT_118238"/>
<dbReference type="GO" id="GO:0048038">
    <property type="term" value="F:quinone binding"/>
    <property type="evidence" value="ECO:0007669"/>
    <property type="project" value="InterPro"/>
</dbReference>
<comment type="similarity">
    <text evidence="1 8">Belongs to the copper/topaquinone oxidase family.</text>
</comment>
<evidence type="ECO:0000256" key="5">
    <source>
        <dbReference type="ARBA" id="ARBA00023008"/>
    </source>
</evidence>
<dbReference type="AlphaFoldDB" id="V3ZSM2"/>
<comment type="cofactor">
    <cofactor evidence="8">
        <name>Cu cation</name>
        <dbReference type="ChEBI" id="CHEBI:23378"/>
    </cofactor>
    <text evidence="8">Contains 1 topaquinone per subunit.</text>
</comment>
<evidence type="ECO:0000256" key="1">
    <source>
        <dbReference type="ARBA" id="ARBA00007983"/>
    </source>
</evidence>
<dbReference type="Proteomes" id="UP000030746">
    <property type="component" value="Unassembled WGS sequence"/>
</dbReference>
<dbReference type="OrthoDB" id="5379943at2759"/>
<dbReference type="InterPro" id="IPR016182">
    <property type="entry name" value="Cu_amine_oxidase_N-reg"/>
</dbReference>
<dbReference type="SUPFAM" id="SSF54416">
    <property type="entry name" value="Amine oxidase N-terminal region"/>
    <property type="match status" value="2"/>
</dbReference>
<keyword evidence="2 8" id="KW-0479">Metal-binding</keyword>
<evidence type="ECO:0000256" key="6">
    <source>
        <dbReference type="PIRSR" id="PIRSR600269-50"/>
    </source>
</evidence>
<dbReference type="Pfam" id="PF02727">
    <property type="entry name" value="Cu_amine_oxidN2"/>
    <property type="match status" value="1"/>
</dbReference>
<dbReference type="InterPro" id="IPR049947">
    <property type="entry name" value="Cu_Am_Ox_Cu-bd"/>
</dbReference>
<dbReference type="PRINTS" id="PR00766">
    <property type="entry name" value="CUDAOXIDASE"/>
</dbReference>
<evidence type="ECO:0000256" key="3">
    <source>
        <dbReference type="ARBA" id="ARBA00022772"/>
    </source>
</evidence>
<dbReference type="GO" id="GO:0008131">
    <property type="term" value="F:primary methylamine oxidase activity"/>
    <property type="evidence" value="ECO:0007669"/>
    <property type="project" value="InterPro"/>
</dbReference>
<dbReference type="SUPFAM" id="SSF49998">
    <property type="entry name" value="Amine oxidase catalytic domain"/>
    <property type="match status" value="1"/>
</dbReference>
<dbReference type="STRING" id="225164.V3ZSM2"/>
<dbReference type="PANTHER" id="PTHR10638:SF20">
    <property type="entry name" value="AMINE OXIDASE"/>
    <property type="match status" value="1"/>
</dbReference>
<dbReference type="InterPro" id="IPR049948">
    <property type="entry name" value="Cu_Am_ox_TPQ-bd"/>
</dbReference>
<evidence type="ECO:0000256" key="4">
    <source>
        <dbReference type="ARBA" id="ARBA00023002"/>
    </source>
</evidence>
<dbReference type="Pfam" id="PF01179">
    <property type="entry name" value="Cu_amine_oxid"/>
    <property type="match status" value="1"/>
</dbReference>
<dbReference type="GO" id="GO:0009308">
    <property type="term" value="P:amine metabolic process"/>
    <property type="evidence" value="ECO:0007669"/>
    <property type="project" value="UniProtKB-UniRule"/>
</dbReference>
<dbReference type="InterPro" id="IPR036460">
    <property type="entry name" value="Cu_amine_oxidase_C_sf"/>
</dbReference>
<dbReference type="OMA" id="GFHIHDF"/>
<dbReference type="RefSeq" id="XP_009054728.1">
    <property type="nucleotide sequence ID" value="XM_009056480.1"/>
</dbReference>
<dbReference type="GO" id="GO:0005507">
    <property type="term" value="F:copper ion binding"/>
    <property type="evidence" value="ECO:0007669"/>
    <property type="project" value="InterPro"/>
</dbReference>
<proteinExistence type="inferred from homology"/>